<organism evidence="1 2">
    <name type="scientific">Actomonas aquatica</name>
    <dbReference type="NCBI Taxonomy" id="2866162"/>
    <lineage>
        <taxon>Bacteria</taxon>
        <taxon>Pseudomonadati</taxon>
        <taxon>Verrucomicrobiota</taxon>
        <taxon>Opitutia</taxon>
        <taxon>Opitutales</taxon>
        <taxon>Opitutaceae</taxon>
        <taxon>Actomonas</taxon>
    </lineage>
</organism>
<dbReference type="Proteomes" id="UP000738431">
    <property type="component" value="Chromosome"/>
</dbReference>
<gene>
    <name evidence="1" type="ORF">K1X11_016550</name>
</gene>
<sequence>MSEERDAPQLTSTSAVGGWAGPLLLFDGECGLCNAVVRFLLRRDAAAVLRFAPLQGATGQATLRRLGLPTTDFDSIVFLPNATGTACRLKSDGVAAVLQCLPGWPRIAGRWLERVPTWLRDGGYTVVARTRYALFGAFVPRPLERPEWAERFFE</sequence>
<reference evidence="1 2" key="2">
    <citation type="submission" date="2023-12" db="EMBL/GenBank/DDBJ databases">
        <title>Description of an unclassified Opitutus bacterium of Verrucomicrobiota.</title>
        <authorList>
            <person name="Zhang D.-F."/>
        </authorList>
    </citation>
    <scope>NUCLEOTIDE SEQUENCE [LARGE SCALE GENOMIC DNA]</scope>
    <source>
        <strain evidence="1 2">WL0086</strain>
    </source>
</reference>
<dbReference type="InterPro" id="IPR052927">
    <property type="entry name" value="DCC_oxidoreductase"/>
</dbReference>
<evidence type="ECO:0000313" key="2">
    <source>
        <dbReference type="Proteomes" id="UP000738431"/>
    </source>
</evidence>
<reference evidence="1 2" key="1">
    <citation type="submission" date="2021-08" db="EMBL/GenBank/DDBJ databases">
        <authorList>
            <person name="Zhang D."/>
            <person name="Zhang A."/>
            <person name="Wang L."/>
        </authorList>
    </citation>
    <scope>NUCLEOTIDE SEQUENCE [LARGE SCALE GENOMIC DNA]</scope>
    <source>
        <strain evidence="1 2">WL0086</strain>
    </source>
</reference>
<dbReference type="Pfam" id="PF04134">
    <property type="entry name" value="DCC1-like"/>
    <property type="match status" value="1"/>
</dbReference>
<name>A0ABZ1C3Z2_9BACT</name>
<dbReference type="RefSeq" id="WP_221031349.1">
    <property type="nucleotide sequence ID" value="NZ_CP139781.1"/>
</dbReference>
<proteinExistence type="predicted"/>
<evidence type="ECO:0000313" key="1">
    <source>
        <dbReference type="EMBL" id="WRQ86427.1"/>
    </source>
</evidence>
<keyword evidence="2" id="KW-1185">Reference proteome</keyword>
<dbReference type="EMBL" id="CP139781">
    <property type="protein sequence ID" value="WRQ86427.1"/>
    <property type="molecule type" value="Genomic_DNA"/>
</dbReference>
<dbReference type="PANTHER" id="PTHR33639:SF2">
    <property type="entry name" value="DUF393 DOMAIN-CONTAINING PROTEIN"/>
    <property type="match status" value="1"/>
</dbReference>
<dbReference type="InterPro" id="IPR007263">
    <property type="entry name" value="DCC1-like"/>
</dbReference>
<dbReference type="PANTHER" id="PTHR33639">
    <property type="entry name" value="THIOL-DISULFIDE OXIDOREDUCTASE DCC"/>
    <property type="match status" value="1"/>
</dbReference>
<protein>
    <submittedName>
        <fullName evidence="1">DCC1-like thiol-disulfide oxidoreductase family protein</fullName>
    </submittedName>
</protein>
<accession>A0ABZ1C3Z2</accession>